<gene>
    <name evidence="8" type="ORF">EB796_024812</name>
</gene>
<protein>
    <submittedName>
        <fullName evidence="8">ABCC5</fullName>
    </submittedName>
</protein>
<dbReference type="GO" id="GO:0005524">
    <property type="term" value="F:ATP binding"/>
    <property type="evidence" value="ECO:0007669"/>
    <property type="project" value="UniProtKB-KW"/>
</dbReference>
<name>A0A7J7ISL5_BUGNE</name>
<keyword evidence="5 6" id="KW-0472">Membrane</keyword>
<dbReference type="OrthoDB" id="6500128at2759"/>
<dbReference type="GO" id="GO:0016020">
    <property type="term" value="C:membrane"/>
    <property type="evidence" value="ECO:0007669"/>
    <property type="project" value="InterPro"/>
</dbReference>
<sequence length="235" mass="26404">MQFNKLQDRNNMAYFLFQTAMRWAGVRLDSLSLFVVCVTSLFITCLPATLINPSLAALALSYAMNVSVRTFQHTMRLAVETKATFTSVERIKHYIEVLESEAPSIIKEKRPHPSWPRAGAIQFSNVDMRYREGLPLVLKNITLDIKSQEKIGIVGRTGSGKSSMAMALFRMMELDGGSITIDGIDISTIGLEDLRSKLSIIPQDPVLFVGTVRYNLDPFKKYSDANYGRHFLNAM</sequence>
<dbReference type="AlphaFoldDB" id="A0A7J7ISL5"/>
<comment type="caution">
    <text evidence="8">The sequence shown here is derived from an EMBL/GenBank/DDBJ whole genome shotgun (WGS) entry which is preliminary data.</text>
</comment>
<dbReference type="InterPro" id="IPR050173">
    <property type="entry name" value="ABC_transporter_C-like"/>
</dbReference>
<dbReference type="Pfam" id="PF00005">
    <property type="entry name" value="ABC_tran"/>
    <property type="match status" value="1"/>
</dbReference>
<proteinExistence type="predicted"/>
<dbReference type="SUPFAM" id="SSF52540">
    <property type="entry name" value="P-loop containing nucleoside triphosphate hydrolases"/>
    <property type="match status" value="1"/>
</dbReference>
<evidence type="ECO:0000256" key="1">
    <source>
        <dbReference type="ARBA" id="ARBA00022692"/>
    </source>
</evidence>
<keyword evidence="1 6" id="KW-0812">Transmembrane</keyword>
<organism evidence="8 9">
    <name type="scientific">Bugula neritina</name>
    <name type="common">Brown bryozoan</name>
    <name type="synonym">Sertularia neritina</name>
    <dbReference type="NCBI Taxonomy" id="10212"/>
    <lineage>
        <taxon>Eukaryota</taxon>
        <taxon>Metazoa</taxon>
        <taxon>Spiralia</taxon>
        <taxon>Lophotrochozoa</taxon>
        <taxon>Bryozoa</taxon>
        <taxon>Gymnolaemata</taxon>
        <taxon>Cheilostomatida</taxon>
        <taxon>Flustrina</taxon>
        <taxon>Buguloidea</taxon>
        <taxon>Bugulidae</taxon>
        <taxon>Bugula</taxon>
    </lineage>
</organism>
<dbReference type="InterPro" id="IPR036640">
    <property type="entry name" value="ABC1_TM_sf"/>
</dbReference>
<feature type="transmembrane region" description="Helical" evidence="6">
    <location>
        <begin position="31"/>
        <end position="51"/>
    </location>
</feature>
<dbReference type="Gene3D" id="3.40.50.300">
    <property type="entry name" value="P-loop containing nucleotide triphosphate hydrolases"/>
    <property type="match status" value="1"/>
</dbReference>
<dbReference type="InterPro" id="IPR027417">
    <property type="entry name" value="P-loop_NTPase"/>
</dbReference>
<evidence type="ECO:0000256" key="2">
    <source>
        <dbReference type="ARBA" id="ARBA00022741"/>
    </source>
</evidence>
<evidence type="ECO:0000259" key="7">
    <source>
        <dbReference type="Pfam" id="PF00005"/>
    </source>
</evidence>
<dbReference type="GO" id="GO:0042626">
    <property type="term" value="F:ATPase-coupled transmembrane transporter activity"/>
    <property type="evidence" value="ECO:0007669"/>
    <property type="project" value="TreeGrafter"/>
</dbReference>
<dbReference type="SUPFAM" id="SSF90123">
    <property type="entry name" value="ABC transporter transmembrane region"/>
    <property type="match status" value="1"/>
</dbReference>
<dbReference type="Proteomes" id="UP000593567">
    <property type="component" value="Unassembled WGS sequence"/>
</dbReference>
<evidence type="ECO:0000256" key="5">
    <source>
        <dbReference type="ARBA" id="ARBA00023136"/>
    </source>
</evidence>
<dbReference type="PANTHER" id="PTHR24223">
    <property type="entry name" value="ATP-BINDING CASSETTE SUB-FAMILY C"/>
    <property type="match status" value="1"/>
</dbReference>
<feature type="domain" description="ABC transporter" evidence="7">
    <location>
        <begin position="138"/>
        <end position="215"/>
    </location>
</feature>
<evidence type="ECO:0000256" key="3">
    <source>
        <dbReference type="ARBA" id="ARBA00022840"/>
    </source>
</evidence>
<dbReference type="FunFam" id="3.40.50.300:FF:001958">
    <property type="entry name" value="ATP binding cassette subfamily C member 11"/>
    <property type="match status" value="1"/>
</dbReference>
<keyword evidence="9" id="KW-1185">Reference proteome</keyword>
<evidence type="ECO:0000256" key="4">
    <source>
        <dbReference type="ARBA" id="ARBA00022989"/>
    </source>
</evidence>
<keyword evidence="3" id="KW-0067">ATP-binding</keyword>
<evidence type="ECO:0000313" key="9">
    <source>
        <dbReference type="Proteomes" id="UP000593567"/>
    </source>
</evidence>
<dbReference type="EMBL" id="VXIV02003455">
    <property type="protein sequence ID" value="KAF6016880.1"/>
    <property type="molecule type" value="Genomic_DNA"/>
</dbReference>
<dbReference type="GO" id="GO:0016887">
    <property type="term" value="F:ATP hydrolysis activity"/>
    <property type="evidence" value="ECO:0007669"/>
    <property type="project" value="InterPro"/>
</dbReference>
<accession>A0A7J7ISL5</accession>
<dbReference type="Gene3D" id="1.20.1560.10">
    <property type="entry name" value="ABC transporter type 1, transmembrane domain"/>
    <property type="match status" value="1"/>
</dbReference>
<evidence type="ECO:0000313" key="8">
    <source>
        <dbReference type="EMBL" id="KAF6016880.1"/>
    </source>
</evidence>
<keyword evidence="2" id="KW-0547">Nucleotide-binding</keyword>
<evidence type="ECO:0000256" key="6">
    <source>
        <dbReference type="SAM" id="Phobius"/>
    </source>
</evidence>
<reference evidence="8" key="1">
    <citation type="submission" date="2020-06" db="EMBL/GenBank/DDBJ databases">
        <title>Draft genome of Bugula neritina, a colonial animal packing powerful symbionts and potential medicines.</title>
        <authorList>
            <person name="Rayko M."/>
        </authorList>
    </citation>
    <scope>NUCLEOTIDE SEQUENCE [LARGE SCALE GENOMIC DNA]</scope>
    <source>
        <strain evidence="8">Kwan_BN1</strain>
    </source>
</reference>
<dbReference type="InterPro" id="IPR003439">
    <property type="entry name" value="ABC_transporter-like_ATP-bd"/>
</dbReference>
<keyword evidence="4 6" id="KW-1133">Transmembrane helix</keyword>
<dbReference type="PANTHER" id="PTHR24223:SF447">
    <property type="entry name" value="MULTIDRUG RESISTANCE-ASSOCIATED PROTEIN 5"/>
    <property type="match status" value="1"/>
</dbReference>